<name>A0AA42IYI8_9FIRM</name>
<comment type="caution">
    <text evidence="2">The sequence shown here is derived from an EMBL/GenBank/DDBJ whole genome shotgun (WGS) entry which is preliminary data.</text>
</comment>
<proteinExistence type="predicted"/>
<accession>A0AA42IYI8</accession>
<evidence type="ECO:0000313" key="2">
    <source>
        <dbReference type="EMBL" id="MDA3730054.1"/>
    </source>
</evidence>
<protein>
    <submittedName>
        <fullName evidence="2">Uncharacterized protein</fullName>
    </submittedName>
</protein>
<gene>
    <name evidence="2" type="ORF">PBV87_00815</name>
</gene>
<keyword evidence="3" id="KW-1185">Reference proteome</keyword>
<sequence length="58" mass="6802">MKIDFKKIIQLVFTYVPIFLAIYFFRHYDYSVLLGRILPCILFILSAAPIFLSQSKEG</sequence>
<feature type="transmembrane region" description="Helical" evidence="1">
    <location>
        <begin position="7"/>
        <end position="25"/>
    </location>
</feature>
<evidence type="ECO:0000313" key="3">
    <source>
        <dbReference type="Proteomes" id="UP001169242"/>
    </source>
</evidence>
<dbReference type="EMBL" id="JAQIFT010000007">
    <property type="protein sequence ID" value="MDA3730054.1"/>
    <property type="molecule type" value="Genomic_DNA"/>
</dbReference>
<dbReference type="RefSeq" id="WP_271010796.1">
    <property type="nucleotide sequence ID" value="NZ_JAQIFT010000007.1"/>
</dbReference>
<feature type="transmembrane region" description="Helical" evidence="1">
    <location>
        <begin position="31"/>
        <end position="52"/>
    </location>
</feature>
<keyword evidence="1" id="KW-0472">Membrane</keyword>
<dbReference type="Proteomes" id="UP001169242">
    <property type="component" value="Unassembled WGS sequence"/>
</dbReference>
<evidence type="ECO:0000256" key="1">
    <source>
        <dbReference type="SAM" id="Phobius"/>
    </source>
</evidence>
<dbReference type="AlphaFoldDB" id="A0AA42IYI8"/>
<keyword evidence="1" id="KW-1133">Transmembrane helix</keyword>
<organism evidence="2 3">
    <name type="scientific">Holtiella tumoricola</name>
    <dbReference type="NCBI Taxonomy" id="3018743"/>
    <lineage>
        <taxon>Bacteria</taxon>
        <taxon>Bacillati</taxon>
        <taxon>Bacillota</taxon>
        <taxon>Clostridia</taxon>
        <taxon>Lachnospirales</taxon>
        <taxon>Cellulosilyticaceae</taxon>
        <taxon>Holtiella</taxon>
    </lineage>
</organism>
<reference evidence="2" key="1">
    <citation type="journal article" date="2023" name="Int. J. Syst. Evol. Microbiol.">
        <title>&lt;i&gt;Holtiella tumoricola&lt;/i&gt; gen. nov. sp. nov., isolated from a human clinical sample.</title>
        <authorList>
            <person name="Allen-Vercoe E."/>
            <person name="Daigneault M.C."/>
            <person name="Vancuren S.J."/>
            <person name="Cochrane K."/>
            <person name="O'Neal L.L."/>
            <person name="Sankaranarayanan K."/>
            <person name="Lawson P.A."/>
        </authorList>
    </citation>
    <scope>NUCLEOTIDE SEQUENCE</scope>
    <source>
        <strain evidence="2">CC70A</strain>
    </source>
</reference>
<keyword evidence="1" id="KW-0812">Transmembrane</keyword>